<keyword evidence="8" id="KW-0547">Nucleotide-binding</keyword>
<gene>
    <name evidence="13" type="ORF">MNBD_ALPHA05-1945</name>
</gene>
<dbReference type="Gene3D" id="3.40.50.2020">
    <property type="match status" value="1"/>
</dbReference>
<evidence type="ECO:0000256" key="1">
    <source>
        <dbReference type="ARBA" id="ARBA00001946"/>
    </source>
</evidence>
<dbReference type="HAMAP" id="MF_01218_B">
    <property type="entry name" value="Upp_B"/>
    <property type="match status" value="1"/>
</dbReference>
<dbReference type="EMBL" id="UOEH01000376">
    <property type="protein sequence ID" value="VAW02870.1"/>
    <property type="molecule type" value="Genomic_DNA"/>
</dbReference>
<sequence>MSASFTLVDHPLIQHKLTILRRTDTTTAQFRQLLREIAFVLGCEVTKDLELGEVEIDTPLERGFFPYLEGKKLCFVSILRAGNGLIDGLLDLVPSARVGHIGMYRDPETLHPVQYYFKTPDALGERLVVMVDPMLATANTAIAAATLLKEKGARKMKFMCLLAAPEGVEAFSKAHPDIPIICAALDRELNDHGYILPGLGDAGDRMYGTKD</sequence>
<comment type="similarity">
    <text evidence="3">Belongs to the UPRTase family.</text>
</comment>
<reference evidence="13" key="1">
    <citation type="submission" date="2018-06" db="EMBL/GenBank/DDBJ databases">
        <authorList>
            <person name="Zhirakovskaya E."/>
        </authorList>
    </citation>
    <scope>NUCLEOTIDE SEQUENCE</scope>
</reference>
<proteinExistence type="inferred from homology"/>
<dbReference type="UniPathway" id="UPA00574">
    <property type="reaction ID" value="UER00636"/>
</dbReference>
<dbReference type="EC" id="2.4.2.9" evidence="4"/>
<dbReference type="GO" id="GO:0005737">
    <property type="term" value="C:cytoplasm"/>
    <property type="evidence" value="ECO:0007669"/>
    <property type="project" value="UniProtKB-ARBA"/>
</dbReference>
<protein>
    <recommendedName>
        <fullName evidence="4">uracil phosphoribosyltransferase</fullName>
        <ecNumber evidence="4">2.4.2.9</ecNumber>
    </recommendedName>
    <alternativeName>
        <fullName evidence="11">UMP pyrophosphorylase</fullName>
    </alternativeName>
</protein>
<keyword evidence="5" id="KW-0021">Allosteric enzyme</keyword>
<dbReference type="InterPro" id="IPR050054">
    <property type="entry name" value="UPRTase/APRTase"/>
</dbReference>
<dbReference type="Pfam" id="PF14681">
    <property type="entry name" value="UPRTase"/>
    <property type="match status" value="1"/>
</dbReference>
<dbReference type="NCBIfam" id="NF001097">
    <property type="entry name" value="PRK00129.1"/>
    <property type="match status" value="1"/>
</dbReference>
<evidence type="ECO:0000256" key="3">
    <source>
        <dbReference type="ARBA" id="ARBA00009516"/>
    </source>
</evidence>
<dbReference type="GO" id="GO:0004845">
    <property type="term" value="F:uracil phosphoribosyltransferase activity"/>
    <property type="evidence" value="ECO:0007669"/>
    <property type="project" value="UniProtKB-EC"/>
</dbReference>
<dbReference type="PANTHER" id="PTHR32315:SF4">
    <property type="entry name" value="URACIL PHOSPHORIBOSYLTRANSFERASE, CHLOROPLASTIC"/>
    <property type="match status" value="1"/>
</dbReference>
<keyword evidence="6 13" id="KW-0328">Glycosyltransferase</keyword>
<accession>A0A3B0SEW1</accession>
<evidence type="ECO:0000313" key="13">
    <source>
        <dbReference type="EMBL" id="VAW02870.1"/>
    </source>
</evidence>
<evidence type="ECO:0000256" key="2">
    <source>
        <dbReference type="ARBA" id="ARBA00005180"/>
    </source>
</evidence>
<evidence type="ECO:0000256" key="4">
    <source>
        <dbReference type="ARBA" id="ARBA00011894"/>
    </source>
</evidence>
<dbReference type="CDD" id="cd06223">
    <property type="entry name" value="PRTases_typeI"/>
    <property type="match status" value="1"/>
</dbReference>
<feature type="domain" description="Phosphoribosyltransferase" evidence="12">
    <location>
        <begin position="8"/>
        <end position="209"/>
    </location>
</feature>
<organism evidence="13">
    <name type="scientific">hydrothermal vent metagenome</name>
    <dbReference type="NCBI Taxonomy" id="652676"/>
    <lineage>
        <taxon>unclassified sequences</taxon>
        <taxon>metagenomes</taxon>
        <taxon>ecological metagenomes</taxon>
    </lineage>
</organism>
<keyword evidence="10" id="KW-0342">GTP-binding</keyword>
<evidence type="ECO:0000256" key="10">
    <source>
        <dbReference type="ARBA" id="ARBA00023134"/>
    </source>
</evidence>
<evidence type="ECO:0000256" key="7">
    <source>
        <dbReference type="ARBA" id="ARBA00022679"/>
    </source>
</evidence>
<dbReference type="GO" id="GO:0005525">
    <property type="term" value="F:GTP binding"/>
    <property type="evidence" value="ECO:0007669"/>
    <property type="project" value="UniProtKB-KW"/>
</dbReference>
<dbReference type="PANTHER" id="PTHR32315">
    <property type="entry name" value="ADENINE PHOSPHORIBOSYLTRANSFERASE"/>
    <property type="match status" value="1"/>
</dbReference>
<dbReference type="InterPro" id="IPR000836">
    <property type="entry name" value="PRTase_dom"/>
</dbReference>
<dbReference type="InterPro" id="IPR005765">
    <property type="entry name" value="UPRT"/>
</dbReference>
<evidence type="ECO:0000256" key="9">
    <source>
        <dbReference type="ARBA" id="ARBA00022842"/>
    </source>
</evidence>
<dbReference type="NCBIfam" id="TIGR01091">
    <property type="entry name" value="upp"/>
    <property type="match status" value="1"/>
</dbReference>
<dbReference type="AlphaFoldDB" id="A0A3B0SEW1"/>
<dbReference type="InterPro" id="IPR029057">
    <property type="entry name" value="PRTase-like"/>
</dbReference>
<dbReference type="GO" id="GO:0044206">
    <property type="term" value="P:UMP salvage"/>
    <property type="evidence" value="ECO:0007669"/>
    <property type="project" value="UniProtKB-UniPathway"/>
</dbReference>
<dbReference type="FunFam" id="3.40.50.2020:FF:000003">
    <property type="entry name" value="Uracil phosphoribosyltransferase"/>
    <property type="match status" value="1"/>
</dbReference>
<evidence type="ECO:0000256" key="6">
    <source>
        <dbReference type="ARBA" id="ARBA00022676"/>
    </source>
</evidence>
<comment type="pathway">
    <text evidence="2">Pyrimidine metabolism; UMP biosynthesis via salvage pathway; UMP from uracil: step 1/1.</text>
</comment>
<keyword evidence="9" id="KW-0460">Magnesium</keyword>
<dbReference type="SUPFAM" id="SSF53271">
    <property type="entry name" value="PRTase-like"/>
    <property type="match status" value="1"/>
</dbReference>
<evidence type="ECO:0000259" key="12">
    <source>
        <dbReference type="Pfam" id="PF14681"/>
    </source>
</evidence>
<evidence type="ECO:0000256" key="8">
    <source>
        <dbReference type="ARBA" id="ARBA00022741"/>
    </source>
</evidence>
<name>A0A3B0SEW1_9ZZZZ</name>
<comment type="cofactor">
    <cofactor evidence="1">
        <name>Mg(2+)</name>
        <dbReference type="ChEBI" id="CHEBI:18420"/>
    </cofactor>
</comment>
<evidence type="ECO:0000256" key="5">
    <source>
        <dbReference type="ARBA" id="ARBA00022533"/>
    </source>
</evidence>
<evidence type="ECO:0000256" key="11">
    <source>
        <dbReference type="ARBA" id="ARBA00031082"/>
    </source>
</evidence>
<keyword evidence="7 13" id="KW-0808">Transferase</keyword>
<dbReference type="InterPro" id="IPR034332">
    <property type="entry name" value="Upp_B"/>
</dbReference>
<dbReference type="GO" id="GO:0006223">
    <property type="term" value="P:uracil salvage"/>
    <property type="evidence" value="ECO:0007669"/>
    <property type="project" value="InterPro"/>
</dbReference>